<evidence type="ECO:0000259" key="7">
    <source>
        <dbReference type="Pfam" id="PF04138"/>
    </source>
</evidence>
<comment type="subcellular location">
    <subcellularLocation>
        <location evidence="1">Membrane</location>
        <topology evidence="1">Multi-pass membrane protein</topology>
    </subcellularLocation>
</comment>
<feature type="transmembrane region" description="Helical" evidence="6">
    <location>
        <begin position="95"/>
        <end position="117"/>
    </location>
</feature>
<reference evidence="8" key="1">
    <citation type="submission" date="2021-11" db="EMBL/GenBank/DDBJ databases">
        <title>Streptomyces corallinus and Kineosporia corallina sp. nov., two new coral-derived marine actinobacteria.</title>
        <authorList>
            <person name="Buangrab K."/>
            <person name="Sutthacheep M."/>
            <person name="Yeemin T."/>
            <person name="Harunari E."/>
            <person name="Igarashi Y."/>
            <person name="Sripreechasak P."/>
            <person name="Kanchanasin P."/>
            <person name="Tanasupawat S."/>
            <person name="Phongsopitanun W."/>
        </authorList>
    </citation>
    <scope>NUCLEOTIDE SEQUENCE</scope>
    <source>
        <strain evidence="8">JCM 31032</strain>
    </source>
</reference>
<dbReference type="PANTHER" id="PTHR38459:SF6">
    <property type="entry name" value="ARABINOGALACTAN BIOSYNTHESIS RECRUITING PROTEIN RV3789"/>
    <property type="match status" value="1"/>
</dbReference>
<keyword evidence="4 6" id="KW-1133">Transmembrane helix</keyword>
<comment type="similarity">
    <text evidence="2">Belongs to the GtrA family.</text>
</comment>
<evidence type="ECO:0000256" key="6">
    <source>
        <dbReference type="SAM" id="Phobius"/>
    </source>
</evidence>
<dbReference type="RefSeq" id="WP_231443168.1">
    <property type="nucleotide sequence ID" value="NZ_JAJOMB010000008.1"/>
</dbReference>
<dbReference type="InterPro" id="IPR051401">
    <property type="entry name" value="GtrA_CellWall_Glycosyl"/>
</dbReference>
<dbReference type="EMBL" id="JAJOMB010000008">
    <property type="protein sequence ID" value="MCD5312690.1"/>
    <property type="molecule type" value="Genomic_DNA"/>
</dbReference>
<feature type="transmembrane region" description="Helical" evidence="6">
    <location>
        <begin position="57"/>
        <end position="75"/>
    </location>
</feature>
<dbReference type="Pfam" id="PF04138">
    <property type="entry name" value="GtrA_DPMS_TM"/>
    <property type="match status" value="1"/>
</dbReference>
<evidence type="ECO:0000256" key="1">
    <source>
        <dbReference type="ARBA" id="ARBA00004141"/>
    </source>
</evidence>
<evidence type="ECO:0000313" key="8">
    <source>
        <dbReference type="EMBL" id="MCD5312690.1"/>
    </source>
</evidence>
<comment type="caution">
    <text evidence="8">The sequence shown here is derived from an EMBL/GenBank/DDBJ whole genome shotgun (WGS) entry which is preliminary data.</text>
</comment>
<dbReference type="GO" id="GO:0005886">
    <property type="term" value="C:plasma membrane"/>
    <property type="evidence" value="ECO:0007669"/>
    <property type="project" value="TreeGrafter"/>
</dbReference>
<gene>
    <name evidence="8" type="ORF">LR394_17425</name>
</gene>
<evidence type="ECO:0000256" key="5">
    <source>
        <dbReference type="ARBA" id="ARBA00023136"/>
    </source>
</evidence>
<proteinExistence type="inferred from homology"/>
<dbReference type="AlphaFoldDB" id="A0A9X1NF60"/>
<evidence type="ECO:0000256" key="3">
    <source>
        <dbReference type="ARBA" id="ARBA00022692"/>
    </source>
</evidence>
<dbReference type="InterPro" id="IPR007267">
    <property type="entry name" value="GtrA_DPMS_TM"/>
</dbReference>
<dbReference type="Proteomes" id="UP001138997">
    <property type="component" value="Unassembled WGS sequence"/>
</dbReference>
<name>A0A9X1NF60_9ACTN</name>
<keyword evidence="9" id="KW-1185">Reference proteome</keyword>
<feature type="domain" description="GtrA/DPMS transmembrane" evidence="7">
    <location>
        <begin position="32"/>
        <end position="145"/>
    </location>
</feature>
<evidence type="ECO:0000256" key="2">
    <source>
        <dbReference type="ARBA" id="ARBA00009399"/>
    </source>
</evidence>
<keyword evidence="3 6" id="KW-0812">Transmembrane</keyword>
<feature type="transmembrane region" description="Helical" evidence="6">
    <location>
        <begin position="30"/>
        <end position="51"/>
    </location>
</feature>
<feature type="transmembrane region" description="Helical" evidence="6">
    <location>
        <begin position="123"/>
        <end position="143"/>
    </location>
</feature>
<dbReference type="GO" id="GO:0000271">
    <property type="term" value="P:polysaccharide biosynthetic process"/>
    <property type="evidence" value="ECO:0007669"/>
    <property type="project" value="InterPro"/>
</dbReference>
<organism evidence="8 9">
    <name type="scientific">Kineosporia babensis</name>
    <dbReference type="NCBI Taxonomy" id="499548"/>
    <lineage>
        <taxon>Bacteria</taxon>
        <taxon>Bacillati</taxon>
        <taxon>Actinomycetota</taxon>
        <taxon>Actinomycetes</taxon>
        <taxon>Kineosporiales</taxon>
        <taxon>Kineosporiaceae</taxon>
        <taxon>Kineosporia</taxon>
    </lineage>
</organism>
<keyword evidence="5 6" id="KW-0472">Membrane</keyword>
<evidence type="ECO:0000313" key="9">
    <source>
        <dbReference type="Proteomes" id="UP001138997"/>
    </source>
</evidence>
<protein>
    <submittedName>
        <fullName evidence="8">GtrA family protein</fullName>
    </submittedName>
</protein>
<dbReference type="PANTHER" id="PTHR38459">
    <property type="entry name" value="PROPHAGE BACTOPRENOL-LINKED GLUCOSE TRANSLOCASE HOMOLOG"/>
    <property type="match status" value="1"/>
</dbReference>
<evidence type="ECO:0000256" key="4">
    <source>
        <dbReference type="ARBA" id="ARBA00022989"/>
    </source>
</evidence>
<accession>A0A9X1NF60</accession>
<sequence length="149" mass="15670">MTAATRTDHSEFADRARIGAGQRGRTVRQLIRFAGVGVLSTLAYSVLYLVLRSFLGSFAANTLALLITAVANTAANRRLTFGVRGNAGLAGDHAVGLLAFGAGLLLTNGSLAVVHWAGVQAHWVEVVALTLANGLATVLRFVVLRMRIS</sequence>